<protein>
    <submittedName>
        <fullName evidence="3">Uncharacterized protein</fullName>
    </submittedName>
</protein>
<dbReference type="RefSeq" id="WP_003866125.1">
    <property type="nucleotide sequence ID" value="NZ_DS996850.1"/>
</dbReference>
<evidence type="ECO:0000313" key="4">
    <source>
        <dbReference type="Proteomes" id="UP000004315"/>
    </source>
</evidence>
<comment type="caution">
    <text evidence="3">The sequence shown here is derived from an EMBL/GenBank/DDBJ whole genome shotgun (WGS) entry which is preliminary data.</text>
</comment>
<evidence type="ECO:0000256" key="2">
    <source>
        <dbReference type="SAM" id="SignalP"/>
    </source>
</evidence>
<keyword evidence="4" id="KW-1185">Reference proteome</keyword>
<feature type="region of interest" description="Disordered" evidence="1">
    <location>
        <begin position="34"/>
        <end position="65"/>
    </location>
</feature>
<gene>
    <name evidence="3" type="ORF">EUBIFOR_02349</name>
</gene>
<proteinExistence type="predicted"/>
<accession>B7CDR4</accession>
<name>B7CDR4_9FIRM</name>
<sequence>MLKNLKRAAAIVLSFAMAIQFGLANSYYVNAEEEPVEPQQEQTTTVENNNELQEEETNETAAPETKSVELSYVAEDGTILQAATYRDFDLNYSLNADSSVMLNFDGYTLKDVIVNNSHAASADQVSLNVTSELASVQFVYKKVTTETDHQTTEQPKTEEKMMTMLRQTRIRKRK</sequence>
<evidence type="ECO:0000256" key="1">
    <source>
        <dbReference type="SAM" id="MobiDB-lite"/>
    </source>
</evidence>
<dbReference type="HOGENOM" id="CLU_1538012_0_0_9"/>
<dbReference type="Proteomes" id="UP000004315">
    <property type="component" value="Unassembled WGS sequence"/>
</dbReference>
<dbReference type="AlphaFoldDB" id="B7CDR4"/>
<keyword evidence="2" id="KW-0732">Signal</keyword>
<reference evidence="3 4" key="1">
    <citation type="submission" date="2008-11" db="EMBL/GenBank/DDBJ databases">
        <title>Draft genome sequence of Eubacterium biforme (DSM 3989).</title>
        <authorList>
            <person name="Sudarsanam P."/>
            <person name="Ley R."/>
            <person name="Guruge J."/>
            <person name="Turnbaugh P.J."/>
            <person name="Mahowald M."/>
            <person name="Liep D."/>
            <person name="Gordon J."/>
        </authorList>
    </citation>
    <scope>NUCLEOTIDE SEQUENCE [LARGE SCALE GENOMIC DNA]</scope>
    <source>
        <strain evidence="3 4">DSM 3989</strain>
    </source>
</reference>
<feature type="signal peptide" evidence="2">
    <location>
        <begin position="1"/>
        <end position="31"/>
    </location>
</feature>
<evidence type="ECO:0000313" key="3">
    <source>
        <dbReference type="EMBL" id="EEC89095.1"/>
    </source>
</evidence>
<dbReference type="EMBL" id="ABYT01000125">
    <property type="protein sequence ID" value="EEC89095.1"/>
    <property type="molecule type" value="Genomic_DNA"/>
</dbReference>
<feature type="compositionally biased region" description="Low complexity" evidence="1">
    <location>
        <begin position="37"/>
        <end position="51"/>
    </location>
</feature>
<feature type="chain" id="PRO_5002854491" evidence="2">
    <location>
        <begin position="32"/>
        <end position="174"/>
    </location>
</feature>
<organism evidence="3 4">
    <name type="scientific">Holdemanella biformis DSM 3989</name>
    <dbReference type="NCBI Taxonomy" id="518637"/>
    <lineage>
        <taxon>Bacteria</taxon>
        <taxon>Bacillati</taxon>
        <taxon>Bacillota</taxon>
        <taxon>Erysipelotrichia</taxon>
        <taxon>Erysipelotrichales</taxon>
        <taxon>Erysipelotrichaceae</taxon>
        <taxon>Holdemanella</taxon>
    </lineage>
</organism>